<comment type="similarity">
    <text evidence="2">Belongs to the FRG1 family.</text>
</comment>
<keyword evidence="3" id="KW-0539">Nucleus</keyword>
<dbReference type="STRING" id="1051890.A0A3N4LQT3"/>
<dbReference type="Pfam" id="PF06229">
    <property type="entry name" value="FRG1"/>
    <property type="match status" value="1"/>
</dbReference>
<name>A0A3N4LQT3_9PEZI</name>
<dbReference type="EMBL" id="ML121538">
    <property type="protein sequence ID" value="RPB25283.1"/>
    <property type="molecule type" value="Genomic_DNA"/>
</dbReference>
<dbReference type="SUPFAM" id="SSF50405">
    <property type="entry name" value="Actin-crosslinking proteins"/>
    <property type="match status" value="1"/>
</dbReference>
<evidence type="ECO:0000256" key="3">
    <source>
        <dbReference type="ARBA" id="ARBA00023242"/>
    </source>
</evidence>
<dbReference type="Proteomes" id="UP000267821">
    <property type="component" value="Unassembled WGS sequence"/>
</dbReference>
<dbReference type="OrthoDB" id="5539371at2759"/>
<dbReference type="InterPro" id="IPR010414">
    <property type="entry name" value="FRG1"/>
</dbReference>
<reference evidence="5 6" key="1">
    <citation type="journal article" date="2018" name="Nat. Ecol. Evol.">
        <title>Pezizomycetes genomes reveal the molecular basis of ectomycorrhizal truffle lifestyle.</title>
        <authorList>
            <person name="Murat C."/>
            <person name="Payen T."/>
            <person name="Noel B."/>
            <person name="Kuo A."/>
            <person name="Morin E."/>
            <person name="Chen J."/>
            <person name="Kohler A."/>
            <person name="Krizsan K."/>
            <person name="Balestrini R."/>
            <person name="Da Silva C."/>
            <person name="Montanini B."/>
            <person name="Hainaut M."/>
            <person name="Levati E."/>
            <person name="Barry K.W."/>
            <person name="Belfiori B."/>
            <person name="Cichocki N."/>
            <person name="Clum A."/>
            <person name="Dockter R.B."/>
            <person name="Fauchery L."/>
            <person name="Guy J."/>
            <person name="Iotti M."/>
            <person name="Le Tacon F."/>
            <person name="Lindquist E.A."/>
            <person name="Lipzen A."/>
            <person name="Malagnac F."/>
            <person name="Mello A."/>
            <person name="Molinier V."/>
            <person name="Miyauchi S."/>
            <person name="Poulain J."/>
            <person name="Riccioni C."/>
            <person name="Rubini A."/>
            <person name="Sitrit Y."/>
            <person name="Splivallo R."/>
            <person name="Traeger S."/>
            <person name="Wang M."/>
            <person name="Zifcakova L."/>
            <person name="Wipf D."/>
            <person name="Zambonelli A."/>
            <person name="Paolocci F."/>
            <person name="Nowrousian M."/>
            <person name="Ottonello S."/>
            <person name="Baldrian P."/>
            <person name="Spatafora J.W."/>
            <person name="Henrissat B."/>
            <person name="Nagy L.G."/>
            <person name="Aury J.M."/>
            <person name="Wincker P."/>
            <person name="Grigoriev I.V."/>
            <person name="Bonfante P."/>
            <person name="Martin F.M."/>
        </authorList>
    </citation>
    <scope>NUCLEOTIDE SEQUENCE [LARGE SCALE GENOMIC DNA]</scope>
    <source>
        <strain evidence="5 6">ATCC MYA-4762</strain>
    </source>
</reference>
<protein>
    <submittedName>
        <fullName evidence="5">Actin-crosslinking protein</fullName>
    </submittedName>
</protein>
<dbReference type="PANTHER" id="PTHR12928:SF0">
    <property type="entry name" value="FSHD REGION GENE 1"/>
    <property type="match status" value="1"/>
</dbReference>
<gene>
    <name evidence="5" type="ORF">L211DRAFT_783769</name>
</gene>
<dbReference type="InParanoid" id="A0A3N4LQT3"/>
<dbReference type="InterPro" id="IPR008999">
    <property type="entry name" value="Actin-crosslinking"/>
</dbReference>
<dbReference type="GO" id="GO:0005730">
    <property type="term" value="C:nucleolus"/>
    <property type="evidence" value="ECO:0007669"/>
    <property type="project" value="UniProtKB-SubCell"/>
</dbReference>
<comment type="subcellular location">
    <subcellularLocation>
        <location evidence="1">Nucleus</location>
        <location evidence="1">Nucleolus</location>
    </subcellularLocation>
</comment>
<evidence type="ECO:0000313" key="5">
    <source>
        <dbReference type="EMBL" id="RPB25283.1"/>
    </source>
</evidence>
<keyword evidence="6" id="KW-1185">Reference proteome</keyword>
<dbReference type="CDD" id="cd23339">
    <property type="entry name" value="beta-trefoil_FSCN_fungal_FRG1-like"/>
    <property type="match status" value="1"/>
</dbReference>
<evidence type="ECO:0000256" key="1">
    <source>
        <dbReference type="ARBA" id="ARBA00004604"/>
    </source>
</evidence>
<dbReference type="PANTHER" id="PTHR12928">
    <property type="entry name" value="FRG1 PROTEIN"/>
    <property type="match status" value="1"/>
</dbReference>
<dbReference type="GO" id="GO:0051015">
    <property type="term" value="F:actin filament binding"/>
    <property type="evidence" value="ECO:0007669"/>
    <property type="project" value="TreeGrafter"/>
</dbReference>
<sequence length="270" mass="30075">MVKPLTFKGDKRIKKRKRKEDVDNENADEGGSSRPAAIAKTSGTTDEPEGWVTMEQPEELTGPIMFTFAATKPVCMACDATGKVYASVLENIEGDNLNTAEPAEVKQVWVVTKIHGTERYSLKSHHGKYLSCDRFGVLSATKEAISHEEGFAAVKTNVGSGWAFQTARDKYVGVNDPKSGGTVEIRGDAEEVGFCQTWTIRGQARFKKKTKKEEDKLKDRITKKDLEAQAGVKLDGDQVKMLKKARREGRFHEALLDVRVKFGKHDKFSY</sequence>
<evidence type="ECO:0000256" key="2">
    <source>
        <dbReference type="ARBA" id="ARBA00010878"/>
    </source>
</evidence>
<organism evidence="5 6">
    <name type="scientific">Terfezia boudieri ATCC MYA-4762</name>
    <dbReference type="NCBI Taxonomy" id="1051890"/>
    <lineage>
        <taxon>Eukaryota</taxon>
        <taxon>Fungi</taxon>
        <taxon>Dikarya</taxon>
        <taxon>Ascomycota</taxon>
        <taxon>Pezizomycotina</taxon>
        <taxon>Pezizomycetes</taxon>
        <taxon>Pezizales</taxon>
        <taxon>Pezizaceae</taxon>
        <taxon>Terfezia</taxon>
    </lineage>
</organism>
<dbReference type="GO" id="GO:0071013">
    <property type="term" value="C:catalytic step 2 spliceosome"/>
    <property type="evidence" value="ECO:0007669"/>
    <property type="project" value="TreeGrafter"/>
</dbReference>
<evidence type="ECO:0000313" key="6">
    <source>
        <dbReference type="Proteomes" id="UP000267821"/>
    </source>
</evidence>
<dbReference type="AlphaFoldDB" id="A0A3N4LQT3"/>
<dbReference type="Gene3D" id="2.80.10.50">
    <property type="match status" value="1"/>
</dbReference>
<proteinExistence type="inferred from homology"/>
<feature type="region of interest" description="Disordered" evidence="4">
    <location>
        <begin position="1"/>
        <end position="51"/>
    </location>
</feature>
<accession>A0A3N4LQT3</accession>
<evidence type="ECO:0000256" key="4">
    <source>
        <dbReference type="SAM" id="MobiDB-lite"/>
    </source>
</evidence>